<dbReference type="Pfam" id="PF01370">
    <property type="entry name" value="Epimerase"/>
    <property type="match status" value="1"/>
</dbReference>
<proteinExistence type="predicted"/>
<dbReference type="InterPro" id="IPR001509">
    <property type="entry name" value="Epimerase_deHydtase"/>
</dbReference>
<reference evidence="2 3" key="1">
    <citation type="submission" date="2024-09" db="EMBL/GenBank/DDBJ databases">
        <authorList>
            <person name="Sun Q."/>
            <person name="Mori K."/>
        </authorList>
    </citation>
    <scope>NUCLEOTIDE SEQUENCE [LARGE SCALE GENOMIC DNA]</scope>
    <source>
        <strain evidence="2 3">CCM 8654</strain>
    </source>
</reference>
<evidence type="ECO:0000313" key="2">
    <source>
        <dbReference type="EMBL" id="MFC0220907.1"/>
    </source>
</evidence>
<dbReference type="InterPro" id="IPR036291">
    <property type="entry name" value="NAD(P)-bd_dom_sf"/>
</dbReference>
<dbReference type="PANTHER" id="PTHR48079">
    <property type="entry name" value="PROTEIN YEEZ"/>
    <property type="match status" value="1"/>
</dbReference>
<keyword evidence="3" id="KW-1185">Reference proteome</keyword>
<gene>
    <name evidence="2" type="ORF">ACFFJG_00335</name>
</gene>
<dbReference type="InterPro" id="IPR051783">
    <property type="entry name" value="NAD(P)-dependent_oxidoreduct"/>
</dbReference>
<dbReference type="Proteomes" id="UP001589698">
    <property type="component" value="Unassembled WGS sequence"/>
</dbReference>
<organism evidence="2 3">
    <name type="scientific">Nocardioides zeicaulis</name>
    <dbReference type="NCBI Taxonomy" id="1776857"/>
    <lineage>
        <taxon>Bacteria</taxon>
        <taxon>Bacillati</taxon>
        <taxon>Actinomycetota</taxon>
        <taxon>Actinomycetes</taxon>
        <taxon>Propionibacteriales</taxon>
        <taxon>Nocardioidaceae</taxon>
        <taxon>Nocardioides</taxon>
    </lineage>
</organism>
<evidence type="ECO:0000259" key="1">
    <source>
        <dbReference type="Pfam" id="PF01370"/>
    </source>
</evidence>
<protein>
    <submittedName>
        <fullName evidence="2">NAD-dependent epimerase/dehydratase family protein</fullName>
    </submittedName>
</protein>
<evidence type="ECO:0000313" key="3">
    <source>
        <dbReference type="Proteomes" id="UP001589698"/>
    </source>
</evidence>
<dbReference type="EMBL" id="JBHLXH010000001">
    <property type="protein sequence ID" value="MFC0220907.1"/>
    <property type="molecule type" value="Genomic_DNA"/>
</dbReference>
<sequence length="356" mass="37334">MRVVVTGASGNVGTALLRRLAQDGRHDVVGLARRPPDNGGASAYAGVEWVAVDLSRPDTEVLRAAVAGADAVVHLAWGFQPSHREPYLRSLGVGGTSRVIDAVTACGVPHLVHMSSVGAYSPKQDDLPVAETWPTEGVPTSMYSRHKAAAERLLDLLEQGDSGTTVTRLRPGIVGQRSAGSALLRYGLPALVPSGVVGRVPVLPVDRRLVIPMVHADDVADAVVRSLEAKAQGAFNLAAAPAITAQHVADALGARLVHVPSAAVRAAVSGSWHARVQPLDPGWIDLAFAVPLLDTTRALTELGWSPTRDARSVLAETLDGMRDADSAHSPVLRPRTVAGGLLRAVRRGPVSSRRVT</sequence>
<comment type="caution">
    <text evidence="2">The sequence shown here is derived from an EMBL/GenBank/DDBJ whole genome shotgun (WGS) entry which is preliminary data.</text>
</comment>
<dbReference type="RefSeq" id="WP_378516623.1">
    <property type="nucleotide sequence ID" value="NZ_CBCSDI010000079.1"/>
</dbReference>
<dbReference type="SUPFAM" id="SSF51735">
    <property type="entry name" value="NAD(P)-binding Rossmann-fold domains"/>
    <property type="match status" value="1"/>
</dbReference>
<dbReference type="PANTHER" id="PTHR48079:SF6">
    <property type="entry name" value="NAD(P)-BINDING DOMAIN-CONTAINING PROTEIN-RELATED"/>
    <property type="match status" value="1"/>
</dbReference>
<name>A0ABV6DW05_9ACTN</name>
<accession>A0ABV6DW05</accession>
<feature type="domain" description="NAD-dependent epimerase/dehydratase" evidence="1">
    <location>
        <begin position="3"/>
        <end position="237"/>
    </location>
</feature>
<dbReference type="Gene3D" id="3.40.50.720">
    <property type="entry name" value="NAD(P)-binding Rossmann-like Domain"/>
    <property type="match status" value="1"/>
</dbReference>